<dbReference type="EMBL" id="WBUI01000026">
    <property type="protein sequence ID" value="KAB2929776.1"/>
    <property type="molecule type" value="Genomic_DNA"/>
</dbReference>
<dbReference type="Proteomes" id="UP000460298">
    <property type="component" value="Unassembled WGS sequence"/>
</dbReference>
<sequence length="141" mass="16848">MNIPLDGSNFDTLKWIWKNLIPKSGQSEWVQGELLRAIEKLRWEAQNNGNINWDDRFIMLLDYIENILTSEIKMEKSTIESVKQDLKRLREFDTPNTPDFDFDRLPYVEDDLYDRLGNALVEYCKINPQLFKNESNPEQYR</sequence>
<dbReference type="AlphaFoldDB" id="A0A833GYF5"/>
<organism evidence="1 2">
    <name type="scientific">Leptonema illini</name>
    <dbReference type="NCBI Taxonomy" id="183"/>
    <lineage>
        <taxon>Bacteria</taxon>
        <taxon>Pseudomonadati</taxon>
        <taxon>Spirochaetota</taxon>
        <taxon>Spirochaetia</taxon>
        <taxon>Leptospirales</taxon>
        <taxon>Leptospiraceae</taxon>
        <taxon>Leptonema</taxon>
    </lineage>
</organism>
<reference evidence="1 2" key="1">
    <citation type="submission" date="2019-10" db="EMBL/GenBank/DDBJ databases">
        <title>Extracellular Electron Transfer in a Candidatus Methanoperedens spp. Enrichment Culture.</title>
        <authorList>
            <person name="Berger S."/>
            <person name="Rangel Shaw D."/>
            <person name="Berben T."/>
            <person name="In 'T Zandt M."/>
            <person name="Frank J."/>
            <person name="Reimann J."/>
            <person name="Jetten M.S.M."/>
            <person name="Welte C.U."/>
        </authorList>
    </citation>
    <scope>NUCLEOTIDE SEQUENCE [LARGE SCALE GENOMIC DNA]</scope>
    <source>
        <strain evidence="1">SB12</strain>
    </source>
</reference>
<comment type="caution">
    <text evidence="1">The sequence shown here is derived from an EMBL/GenBank/DDBJ whole genome shotgun (WGS) entry which is preliminary data.</text>
</comment>
<evidence type="ECO:0000313" key="1">
    <source>
        <dbReference type="EMBL" id="KAB2929776.1"/>
    </source>
</evidence>
<name>A0A833GYF5_9LEPT</name>
<accession>A0A833GYF5</accession>
<gene>
    <name evidence="1" type="ORF">F9K24_18615</name>
</gene>
<protein>
    <submittedName>
        <fullName evidence="1">Uncharacterized protein</fullName>
    </submittedName>
</protein>
<evidence type="ECO:0000313" key="2">
    <source>
        <dbReference type="Proteomes" id="UP000460298"/>
    </source>
</evidence>
<proteinExistence type="predicted"/>